<dbReference type="PANTHER" id="PTHR24421">
    <property type="entry name" value="NITRATE/NITRITE SENSOR PROTEIN NARX-RELATED"/>
    <property type="match status" value="1"/>
</dbReference>
<dbReference type="GO" id="GO:0005524">
    <property type="term" value="F:ATP binding"/>
    <property type="evidence" value="ECO:0007669"/>
    <property type="project" value="UniProtKB-KW"/>
</dbReference>
<keyword evidence="5" id="KW-0547">Nucleotide-binding</keyword>
<dbReference type="EC" id="2.7.13.3" evidence="2"/>
<dbReference type="OrthoDB" id="9760839at2"/>
<dbReference type="EMBL" id="SUPL01000006">
    <property type="protein sequence ID" value="TJY34137.1"/>
    <property type="molecule type" value="Genomic_DNA"/>
</dbReference>
<dbReference type="InterPro" id="IPR005467">
    <property type="entry name" value="His_kinase_dom"/>
</dbReference>
<keyword evidence="7" id="KW-0067">ATP-binding</keyword>
<accession>A0A4U0ER12</accession>
<dbReference type="InterPro" id="IPR050482">
    <property type="entry name" value="Sensor_HK_TwoCompSys"/>
</dbReference>
<evidence type="ECO:0000256" key="4">
    <source>
        <dbReference type="ARBA" id="ARBA00022679"/>
    </source>
</evidence>
<proteinExistence type="predicted"/>
<dbReference type="SUPFAM" id="SSF55874">
    <property type="entry name" value="ATPase domain of HSP90 chaperone/DNA topoisomerase II/histidine kinase"/>
    <property type="match status" value="1"/>
</dbReference>
<dbReference type="GO" id="GO:0016020">
    <property type="term" value="C:membrane"/>
    <property type="evidence" value="ECO:0007669"/>
    <property type="project" value="InterPro"/>
</dbReference>
<dbReference type="Gene3D" id="3.30.565.10">
    <property type="entry name" value="Histidine kinase-like ATPase, C-terminal domain"/>
    <property type="match status" value="1"/>
</dbReference>
<feature type="domain" description="Histidine kinase" evidence="10">
    <location>
        <begin position="159"/>
        <end position="250"/>
    </location>
</feature>
<evidence type="ECO:0000256" key="5">
    <source>
        <dbReference type="ARBA" id="ARBA00022741"/>
    </source>
</evidence>
<comment type="caution">
    <text evidence="11">The sequence shown here is derived from an EMBL/GenBank/DDBJ whole genome shotgun (WGS) entry which is preliminary data.</text>
</comment>
<protein>
    <recommendedName>
        <fullName evidence="2">histidine kinase</fullName>
        <ecNumber evidence="2">2.7.13.3</ecNumber>
    </recommendedName>
</protein>
<dbReference type="Proteomes" id="UP000307657">
    <property type="component" value="Unassembled WGS sequence"/>
</dbReference>
<dbReference type="InterPro" id="IPR011712">
    <property type="entry name" value="Sig_transdc_His_kin_sub3_dim/P"/>
</dbReference>
<dbReference type="PANTHER" id="PTHR24421:SF10">
    <property type="entry name" value="NITRATE_NITRITE SENSOR PROTEIN NARQ"/>
    <property type="match status" value="1"/>
</dbReference>
<keyword evidence="9" id="KW-0472">Membrane</keyword>
<reference evidence="11 12" key="1">
    <citation type="submission" date="2019-04" db="EMBL/GenBank/DDBJ databases">
        <title>Lacinutrix sp. nov., isolated from marine water.</title>
        <authorList>
            <person name="Kim W."/>
        </authorList>
    </citation>
    <scope>NUCLEOTIDE SEQUENCE [LARGE SCALE GENOMIC DNA]</scope>
    <source>
        <strain evidence="11 12">CAU 1491</strain>
    </source>
</reference>
<dbReference type="Pfam" id="PF02518">
    <property type="entry name" value="HATPase_c"/>
    <property type="match status" value="1"/>
</dbReference>
<keyword evidence="8" id="KW-0902">Two-component regulatory system</keyword>
<evidence type="ECO:0000256" key="6">
    <source>
        <dbReference type="ARBA" id="ARBA00022777"/>
    </source>
</evidence>
<feature type="transmembrane region" description="Helical" evidence="9">
    <location>
        <begin position="6"/>
        <end position="23"/>
    </location>
</feature>
<keyword evidence="12" id="KW-1185">Reference proteome</keyword>
<dbReference type="Pfam" id="PF07730">
    <property type="entry name" value="HisKA_3"/>
    <property type="match status" value="1"/>
</dbReference>
<dbReference type="AlphaFoldDB" id="A0A4U0ER12"/>
<evidence type="ECO:0000256" key="9">
    <source>
        <dbReference type="SAM" id="Phobius"/>
    </source>
</evidence>
<dbReference type="InterPro" id="IPR036890">
    <property type="entry name" value="HATPase_C_sf"/>
</dbReference>
<comment type="catalytic activity">
    <reaction evidence="1">
        <text>ATP + protein L-histidine = ADP + protein N-phospho-L-histidine.</text>
        <dbReference type="EC" id="2.7.13.3"/>
    </reaction>
</comment>
<organism evidence="11 12">
    <name type="scientific">Pontimicrobium aquaticum</name>
    <dbReference type="NCBI Taxonomy" id="2565367"/>
    <lineage>
        <taxon>Bacteria</taxon>
        <taxon>Pseudomonadati</taxon>
        <taxon>Bacteroidota</taxon>
        <taxon>Flavobacteriia</taxon>
        <taxon>Flavobacteriales</taxon>
        <taxon>Flavobacteriaceae</taxon>
        <taxon>Pontimicrobium</taxon>
    </lineage>
</organism>
<gene>
    <name evidence="11" type="ORF">E5167_11350</name>
</gene>
<evidence type="ECO:0000313" key="11">
    <source>
        <dbReference type="EMBL" id="TJY34137.1"/>
    </source>
</evidence>
<name>A0A4U0ER12_9FLAO</name>
<dbReference type="Gene3D" id="1.20.5.1930">
    <property type="match status" value="1"/>
</dbReference>
<dbReference type="InterPro" id="IPR003594">
    <property type="entry name" value="HATPase_dom"/>
</dbReference>
<keyword evidence="4" id="KW-0808">Transferase</keyword>
<evidence type="ECO:0000256" key="2">
    <source>
        <dbReference type="ARBA" id="ARBA00012438"/>
    </source>
</evidence>
<dbReference type="PROSITE" id="PS50109">
    <property type="entry name" value="HIS_KIN"/>
    <property type="match status" value="1"/>
</dbReference>
<dbReference type="SMART" id="SM00387">
    <property type="entry name" value="HATPase_c"/>
    <property type="match status" value="1"/>
</dbReference>
<evidence type="ECO:0000256" key="8">
    <source>
        <dbReference type="ARBA" id="ARBA00023012"/>
    </source>
</evidence>
<keyword evidence="3" id="KW-0597">Phosphoprotein</keyword>
<evidence type="ECO:0000256" key="7">
    <source>
        <dbReference type="ARBA" id="ARBA00022840"/>
    </source>
</evidence>
<keyword evidence="6 11" id="KW-0418">Kinase</keyword>
<evidence type="ECO:0000313" key="12">
    <source>
        <dbReference type="Proteomes" id="UP000307657"/>
    </source>
</evidence>
<dbReference type="GO" id="GO:0000155">
    <property type="term" value="F:phosphorelay sensor kinase activity"/>
    <property type="evidence" value="ECO:0007669"/>
    <property type="project" value="InterPro"/>
</dbReference>
<evidence type="ECO:0000256" key="1">
    <source>
        <dbReference type="ARBA" id="ARBA00000085"/>
    </source>
</evidence>
<evidence type="ECO:0000259" key="10">
    <source>
        <dbReference type="PROSITE" id="PS50109"/>
    </source>
</evidence>
<dbReference type="GO" id="GO:0046983">
    <property type="term" value="F:protein dimerization activity"/>
    <property type="evidence" value="ECO:0007669"/>
    <property type="project" value="InterPro"/>
</dbReference>
<dbReference type="CDD" id="cd16917">
    <property type="entry name" value="HATPase_UhpB-NarQ-NarX-like"/>
    <property type="match status" value="1"/>
</dbReference>
<keyword evidence="9" id="KW-0812">Transmembrane</keyword>
<evidence type="ECO:0000256" key="3">
    <source>
        <dbReference type="ARBA" id="ARBA00022553"/>
    </source>
</evidence>
<keyword evidence="9" id="KW-1133">Transmembrane helix</keyword>
<sequence length="257" mass="29118">MVYTILVIALLVAMFILFFSSFQKRKNKLLLEKIRREREFEEEIVKTKTEIQEQTLKNVGLELHDNIGQLLSVTNMQLSLISSLAQDSIKDKVEDTKAIISDVIKEVRGLSKVLNSEVVLNFGFQESLRTEIERLNKMNTIKAELLSSGDKNSFKNNKDAIILFRILQEFISNAVKYSKATQLTVTLNYEKDNLQIIAEDNGVGFNVENVKKGSGLINMKSRAKLTNTEFNLISTPNQGTKLLLNYPIALRAISQTT</sequence>